<evidence type="ECO:0000256" key="2">
    <source>
        <dbReference type="ARBA" id="ARBA00008169"/>
    </source>
</evidence>
<protein>
    <submittedName>
        <fullName evidence="12">Fe-S cluster assembly protein DRE2 N-terminus</fullName>
    </submittedName>
</protein>
<reference evidence="13" key="1">
    <citation type="submission" date="2019-03" db="EMBL/GenBank/DDBJ databases">
        <title>Snf2 controls pulcherriminic acid biosynthesis and connects pigmentation and antifungal activity of the yeast Metschnikowia pulcherrima.</title>
        <authorList>
            <person name="Gore-Lloyd D."/>
            <person name="Sumann I."/>
            <person name="Brachmann A.O."/>
            <person name="Schneeberger K."/>
            <person name="Ortiz-Merino R.A."/>
            <person name="Moreno-Beltran M."/>
            <person name="Schlaefli M."/>
            <person name="Kirner P."/>
            <person name="Santos Kron A."/>
            <person name="Wolfe K.H."/>
            <person name="Piel J."/>
            <person name="Ahrens C.H."/>
            <person name="Henk D."/>
            <person name="Freimoser F.M."/>
        </authorList>
    </citation>
    <scope>NUCLEOTIDE SEQUENCE [LARGE SCALE GENOMIC DNA]</scope>
    <source>
        <strain evidence="13">APC 1.2</strain>
    </source>
</reference>
<feature type="binding site" evidence="9">
    <location>
        <position position="317"/>
    </location>
    <ligand>
        <name>[4Fe-4S] cluster</name>
        <dbReference type="ChEBI" id="CHEBI:49883"/>
    </ligand>
</feature>
<dbReference type="GO" id="GO:0005758">
    <property type="term" value="C:mitochondrial intermembrane space"/>
    <property type="evidence" value="ECO:0007669"/>
    <property type="project" value="UniProtKB-SubCell"/>
</dbReference>
<dbReference type="GO" id="GO:0009055">
    <property type="term" value="F:electron transfer activity"/>
    <property type="evidence" value="ECO:0007669"/>
    <property type="project" value="UniProtKB-UniRule"/>
</dbReference>
<dbReference type="GO" id="GO:0016226">
    <property type="term" value="P:iron-sulfur cluster assembly"/>
    <property type="evidence" value="ECO:0007669"/>
    <property type="project" value="UniProtKB-UniRule"/>
</dbReference>
<keyword evidence="4 9" id="KW-0963">Cytoplasm</keyword>
<evidence type="ECO:0000256" key="3">
    <source>
        <dbReference type="ARBA" id="ARBA00022485"/>
    </source>
</evidence>
<dbReference type="Gene3D" id="3.40.50.11000">
    <property type="entry name" value="Fe-S cluster assembly protein Dre2, N-terminal domain"/>
    <property type="match status" value="1"/>
</dbReference>
<comment type="similarity">
    <text evidence="2 9">Belongs to the anamorsin family.</text>
</comment>
<comment type="cofactor">
    <cofactor evidence="9">
        <name>[2Fe-2S] cluster</name>
        <dbReference type="ChEBI" id="CHEBI:190135"/>
    </cofactor>
</comment>
<accession>A0A4P6XTI8</accession>
<dbReference type="Pfam" id="PF05093">
    <property type="entry name" value="CIAPIN1"/>
    <property type="match status" value="1"/>
</dbReference>
<dbReference type="GO" id="GO:0051537">
    <property type="term" value="F:2 iron, 2 sulfur cluster binding"/>
    <property type="evidence" value="ECO:0007669"/>
    <property type="project" value="UniProtKB-UniRule"/>
</dbReference>
<feature type="binding site" evidence="9">
    <location>
        <position position="221"/>
    </location>
    <ligand>
        <name>[2Fe-2S] cluster</name>
        <dbReference type="ChEBI" id="CHEBI:190135"/>
    </ligand>
</feature>
<evidence type="ECO:0000256" key="7">
    <source>
        <dbReference type="ARBA" id="ARBA00023014"/>
    </source>
</evidence>
<comment type="domain">
    <text evidence="9">The twin Cx2C motifs are involved in the recognition by the mitochondrial MIA40-ERV1 disulfide relay system. The formation of 2 disulfide bonds in the Cx2C motifs through dithiol/disulfide exchange reactions effectively traps the protein in the mitochondrial intermembrane space.</text>
</comment>
<dbReference type="PANTHER" id="PTHR13273">
    <property type="entry name" value="ANAMORSIN"/>
    <property type="match status" value="1"/>
</dbReference>
<comment type="cofactor">
    <cofactor evidence="1 9">
        <name>[4Fe-4S] cluster</name>
        <dbReference type="ChEBI" id="CHEBI:49883"/>
    </cofactor>
</comment>
<evidence type="ECO:0000259" key="11">
    <source>
        <dbReference type="Pfam" id="PF16803"/>
    </source>
</evidence>
<feature type="binding site" evidence="9">
    <location>
        <position position="314"/>
    </location>
    <ligand>
        <name>[4Fe-4S] cluster</name>
        <dbReference type="ChEBI" id="CHEBI:49883"/>
    </ligand>
</feature>
<dbReference type="InterPro" id="IPR031838">
    <property type="entry name" value="Dre2_N"/>
</dbReference>
<dbReference type="GO" id="GO:0046872">
    <property type="term" value="F:metal ion binding"/>
    <property type="evidence" value="ECO:0007669"/>
    <property type="project" value="UniProtKB-KW"/>
</dbReference>
<keyword evidence="6 9" id="KW-0408">Iron</keyword>
<feature type="domain" description="Fe-S cluster assembly protein Dre2 N-terminal" evidence="11">
    <location>
        <begin position="2"/>
        <end position="126"/>
    </location>
</feature>
<feature type="binding site" evidence="9">
    <location>
        <position position="303"/>
    </location>
    <ligand>
        <name>[4Fe-4S] cluster</name>
        <dbReference type="ChEBI" id="CHEBI:49883"/>
    </ligand>
</feature>
<evidence type="ECO:0000256" key="9">
    <source>
        <dbReference type="HAMAP-Rule" id="MF_03115"/>
    </source>
</evidence>
<keyword evidence="8 9" id="KW-0496">Mitochondrion</keyword>
<feature type="region of interest" description="Fe-S binding site B" evidence="9">
    <location>
        <begin position="303"/>
        <end position="317"/>
    </location>
</feature>
<organism evidence="12 13">
    <name type="scientific">Metschnikowia aff. pulcherrima</name>
    <dbReference type="NCBI Taxonomy" id="2163413"/>
    <lineage>
        <taxon>Eukaryota</taxon>
        <taxon>Fungi</taxon>
        <taxon>Dikarya</taxon>
        <taxon>Ascomycota</taxon>
        <taxon>Saccharomycotina</taxon>
        <taxon>Pichiomycetes</taxon>
        <taxon>Metschnikowiaceae</taxon>
        <taxon>Metschnikowia</taxon>
    </lineage>
</organism>
<comment type="domain">
    <text evidence="9">The N-terminal domain has structural similarity with S-adenosyl-L-methionine-dependent methyltransferases, but does not bind S-adenosyl-L-methionine. It is required for correct assembly of the 2 Fe-S clusters.</text>
</comment>
<feature type="domain" description="Anamorsin C-terminal" evidence="10">
    <location>
        <begin position="216"/>
        <end position="333"/>
    </location>
</feature>
<keyword evidence="7 9" id="KW-0411">Iron-sulfur</keyword>
<dbReference type="PANTHER" id="PTHR13273:SF14">
    <property type="entry name" value="ANAMORSIN"/>
    <property type="match status" value="1"/>
</dbReference>
<feature type="short sequence motif" description="Cx2C motif 1" evidence="9">
    <location>
        <begin position="303"/>
        <end position="306"/>
    </location>
</feature>
<dbReference type="InterPro" id="IPR007785">
    <property type="entry name" value="Anamorsin"/>
</dbReference>
<feature type="binding site" evidence="9">
    <location>
        <position position="236"/>
    </location>
    <ligand>
        <name>[2Fe-2S] cluster</name>
        <dbReference type="ChEBI" id="CHEBI:190135"/>
    </ligand>
</feature>
<feature type="short sequence motif" description="Cx2C motif 2" evidence="9">
    <location>
        <begin position="314"/>
        <end position="317"/>
    </location>
</feature>
<dbReference type="STRING" id="2163413.A0A4P6XTI8"/>
<dbReference type="AlphaFoldDB" id="A0A4P6XTI8"/>
<gene>
    <name evidence="12" type="primary">MPUL0D08380</name>
    <name evidence="12" type="ORF">METSCH_D08380</name>
</gene>
<comment type="domain">
    <text evidence="9">The C-terminal domain binds 2 Fe-S clusters but is otherwise mostly in an intrinsically disordered conformation.</text>
</comment>
<comment type="caution">
    <text evidence="9">Lacks conserved residue(s) required for the propagation of feature annotation.</text>
</comment>
<dbReference type="HAMAP" id="MF_03115">
    <property type="entry name" value="Anamorsin"/>
    <property type="match status" value="1"/>
</dbReference>
<evidence type="ECO:0000256" key="8">
    <source>
        <dbReference type="ARBA" id="ARBA00023128"/>
    </source>
</evidence>
<comment type="subcellular location">
    <subcellularLocation>
        <location evidence="9">Cytoplasm</location>
    </subcellularLocation>
    <subcellularLocation>
        <location evidence="9">Mitochondrion intermembrane space</location>
    </subcellularLocation>
</comment>
<keyword evidence="3 9" id="KW-0004">4Fe-4S</keyword>
<keyword evidence="5 9" id="KW-0479">Metal-binding</keyword>
<evidence type="ECO:0000256" key="1">
    <source>
        <dbReference type="ARBA" id="ARBA00001966"/>
    </source>
</evidence>
<feature type="binding site" evidence="9">
    <location>
        <position position="306"/>
    </location>
    <ligand>
        <name>[4Fe-4S] cluster</name>
        <dbReference type="ChEBI" id="CHEBI:49883"/>
    </ligand>
</feature>
<sequence length="340" mass="37336">MSVLLLLHPTVVTNEELVNASKQKIAQKYPDASITQHIIDRVANGNVELLPENYELISYVNPNENHLGLPVPVMAKLFLALKPQGELTGDLPTDQDLDALMSGFIVQQPGVWQRPAPAAAQSVLLKKKSAGGEKPRKLPFFKKAPAEVNTPLSPLALTDTSDKDVEFEDDTLMKRKLEDTKLAYFSDDSSDAEDSDFINEEDLIADAERMNNYNIVVPKKCELPSGKKRRKACKDCTCGLKELEESEDANTRSLQDSILGKMAQLATLEAIKIEERLKNLQVKFTEEELAEIDFTVEGKTGGCGLCALGDAFRCDGCPYLGLPPFKPGEAVTLAGLDEDI</sequence>
<evidence type="ECO:0000256" key="6">
    <source>
        <dbReference type="ARBA" id="ARBA00023004"/>
    </source>
</evidence>
<evidence type="ECO:0000256" key="5">
    <source>
        <dbReference type="ARBA" id="ARBA00022723"/>
    </source>
</evidence>
<evidence type="ECO:0000259" key="10">
    <source>
        <dbReference type="Pfam" id="PF05093"/>
    </source>
</evidence>
<dbReference type="EMBL" id="CP034459">
    <property type="protein sequence ID" value="QBM89756.1"/>
    <property type="molecule type" value="Genomic_DNA"/>
</dbReference>
<dbReference type="InterPro" id="IPR046408">
    <property type="entry name" value="CIAPIN1"/>
</dbReference>
<dbReference type="Pfam" id="PF16803">
    <property type="entry name" value="DRE2_N"/>
    <property type="match status" value="1"/>
</dbReference>
<dbReference type="Proteomes" id="UP000292447">
    <property type="component" value="Chromosome IV"/>
</dbReference>
<keyword evidence="9" id="KW-0001">2Fe-2S</keyword>
<keyword evidence="13" id="KW-1185">Reference proteome</keyword>
<evidence type="ECO:0000313" key="13">
    <source>
        <dbReference type="Proteomes" id="UP000292447"/>
    </source>
</evidence>
<name>A0A4P6XTI8_9ASCO</name>
<evidence type="ECO:0000313" key="12">
    <source>
        <dbReference type="EMBL" id="QBM89756.1"/>
    </source>
</evidence>
<feature type="binding site" evidence="9">
    <location>
        <position position="238"/>
    </location>
    <ligand>
        <name>[2Fe-2S] cluster</name>
        <dbReference type="ChEBI" id="CHEBI:190135"/>
    </ligand>
</feature>
<feature type="binding site" evidence="9">
    <location>
        <position position="233"/>
    </location>
    <ligand>
        <name>[2Fe-2S] cluster</name>
        <dbReference type="ChEBI" id="CHEBI:190135"/>
    </ligand>
</feature>
<proteinExistence type="inferred from homology"/>
<evidence type="ECO:0000256" key="4">
    <source>
        <dbReference type="ARBA" id="ARBA00022490"/>
    </source>
</evidence>
<dbReference type="GO" id="GO:0051539">
    <property type="term" value="F:4 iron, 4 sulfur cluster binding"/>
    <property type="evidence" value="ECO:0007669"/>
    <property type="project" value="UniProtKB-KW"/>
</dbReference>